<proteinExistence type="predicted"/>
<evidence type="ECO:0000256" key="1">
    <source>
        <dbReference type="SAM" id="Phobius"/>
    </source>
</evidence>
<dbReference type="KEGG" id="chm:B842_03900"/>
<organism evidence="2 3">
    <name type="scientific">Corynebacterium humireducens NBRC 106098 = DSM 45392</name>
    <dbReference type="NCBI Taxonomy" id="1223515"/>
    <lineage>
        <taxon>Bacteria</taxon>
        <taxon>Bacillati</taxon>
        <taxon>Actinomycetota</taxon>
        <taxon>Actinomycetes</taxon>
        <taxon>Mycobacteriales</taxon>
        <taxon>Corynebacteriaceae</taxon>
        <taxon>Corynebacterium</taxon>
    </lineage>
</organism>
<protein>
    <submittedName>
        <fullName evidence="2">Uncharacterized protein</fullName>
    </submittedName>
</protein>
<keyword evidence="3" id="KW-1185">Reference proteome</keyword>
<dbReference type="RefSeq" id="WP_040085316.1">
    <property type="nucleotide sequence ID" value="NZ_BCSU01000022.1"/>
</dbReference>
<keyword evidence="1" id="KW-0812">Transmembrane</keyword>
<evidence type="ECO:0000313" key="2">
    <source>
        <dbReference type="EMBL" id="AJE32633.1"/>
    </source>
</evidence>
<dbReference type="Proteomes" id="UP000031524">
    <property type="component" value="Chromosome"/>
</dbReference>
<keyword evidence="1" id="KW-1133">Transmembrane helix</keyword>
<feature type="transmembrane region" description="Helical" evidence="1">
    <location>
        <begin position="38"/>
        <end position="56"/>
    </location>
</feature>
<dbReference type="OrthoDB" id="5065240at2"/>
<dbReference type="AlphaFoldDB" id="A0A0B5D8S6"/>
<name>A0A0B5D8S6_9CORY</name>
<keyword evidence="1" id="KW-0472">Membrane</keyword>
<accession>A0A0B5D8S6</accession>
<evidence type="ECO:0000313" key="3">
    <source>
        <dbReference type="Proteomes" id="UP000031524"/>
    </source>
</evidence>
<sequence>MNLKNILNVIGTVLIVAGAGLAPYFYFQTGSLGWDAPWVIPAAIGAVLLVVASTLGSREDKEAFRELDELEEIIDRELEQNTGIRTGEDPSGVLLGTGTVQSVERTSWTINDIPQFRVNLRVRGADMQEFTGHMKVLLMPHEMSAFSPGTVVPVAYRAKKPGRLFTVPEDRREEAQELIYRQHVQLGLVDPRAADVYRRGVPVTGVVMSTTPTGEIRHGYTRMETTVRFTNPHGVMVERSKGMFVPPSALEQVGVGRQVNLRVLPEDDTQLVLELATGGA</sequence>
<gene>
    <name evidence="2" type="ORF">B842_03900</name>
</gene>
<feature type="transmembrane region" description="Helical" evidence="1">
    <location>
        <begin position="7"/>
        <end position="26"/>
    </location>
</feature>
<dbReference type="HOGENOM" id="CLU_992940_0_0_11"/>
<dbReference type="EMBL" id="CP005286">
    <property type="protein sequence ID" value="AJE32633.1"/>
    <property type="molecule type" value="Genomic_DNA"/>
</dbReference>
<reference evidence="2 3" key="1">
    <citation type="submission" date="2013-04" db="EMBL/GenBank/DDBJ databases">
        <title>Complete genome sequence of Corynebacterium humireducens DSM 45392(T), isolated from a wastewater-fed microbial fuel cell.</title>
        <authorList>
            <person name="Ruckert C."/>
            <person name="Albersmeier A."/>
            <person name="Kalinowski J."/>
        </authorList>
    </citation>
    <scope>NUCLEOTIDE SEQUENCE [LARGE SCALE GENOMIC DNA]</scope>
    <source>
        <strain evidence="3">MFC-5</strain>
    </source>
</reference>